<evidence type="ECO:0000313" key="19">
    <source>
        <dbReference type="Proteomes" id="UP000323000"/>
    </source>
</evidence>
<dbReference type="AlphaFoldDB" id="A0A5C7ILU0"/>
<keyword evidence="4" id="KW-0808">Transferase</keyword>
<keyword evidence="8" id="KW-0418">Kinase</keyword>
<dbReference type="InterPro" id="IPR001245">
    <property type="entry name" value="Ser-Thr/Tyr_kinase_cat_dom"/>
</dbReference>
<feature type="domain" description="Protein kinase" evidence="17">
    <location>
        <begin position="382"/>
        <end position="662"/>
    </location>
</feature>
<evidence type="ECO:0000256" key="13">
    <source>
        <dbReference type="ARBA" id="ARBA00047899"/>
    </source>
</evidence>
<evidence type="ECO:0000256" key="10">
    <source>
        <dbReference type="ARBA" id="ARBA00022989"/>
    </source>
</evidence>
<dbReference type="OrthoDB" id="4062651at2759"/>
<dbReference type="GO" id="GO:0005886">
    <property type="term" value="C:plasma membrane"/>
    <property type="evidence" value="ECO:0007669"/>
    <property type="project" value="UniProtKB-ARBA"/>
</dbReference>
<evidence type="ECO:0000256" key="1">
    <source>
        <dbReference type="ARBA" id="ARBA00004167"/>
    </source>
</evidence>
<dbReference type="SUPFAM" id="SSF56112">
    <property type="entry name" value="Protein kinase-like (PK-like)"/>
    <property type="match status" value="1"/>
</dbReference>
<keyword evidence="5 16" id="KW-0812">Transmembrane</keyword>
<dbReference type="Proteomes" id="UP000323000">
    <property type="component" value="Chromosome 2"/>
</dbReference>
<reference evidence="19" key="1">
    <citation type="journal article" date="2019" name="Gigascience">
        <title>De novo genome assembly of the endangered Acer yangbiense, a plant species with extremely small populations endemic to Yunnan Province, China.</title>
        <authorList>
            <person name="Yang J."/>
            <person name="Wariss H.M."/>
            <person name="Tao L."/>
            <person name="Zhang R."/>
            <person name="Yun Q."/>
            <person name="Hollingsworth P."/>
            <person name="Dao Z."/>
            <person name="Luo G."/>
            <person name="Guo H."/>
            <person name="Ma Y."/>
            <person name="Sun W."/>
        </authorList>
    </citation>
    <scope>NUCLEOTIDE SEQUENCE [LARGE SCALE GENOMIC DNA]</scope>
    <source>
        <strain evidence="19">cv. Malutang</strain>
    </source>
</reference>
<dbReference type="CDD" id="cd14066">
    <property type="entry name" value="STKc_IRAK"/>
    <property type="match status" value="1"/>
</dbReference>
<evidence type="ECO:0000256" key="15">
    <source>
        <dbReference type="PROSITE-ProRule" id="PRU10141"/>
    </source>
</evidence>
<dbReference type="InterPro" id="IPR000719">
    <property type="entry name" value="Prot_kinase_dom"/>
</dbReference>
<sequence length="694" mass="77484">MHTNSSPSSQYISNYFHHLSLSLSLCARMYLLLSFFFIIITLLFVHVPTTVLAYDDKYDECSAPLQCGNMNISYPFWGEDRSEYCGYPGFKVDCNSDVPEINIAGRIYRVLKIDSPSKKVIVAIQDYWDNNCPKNSGNSPLNLTIFDYSPDTRNITLYYGCPVSSANEILPYRFNCSPVEPNSNTANYFLMTSGYFGSCASNVQFAVSGSTIQSIERDPYSANLNEVVRNGFGLQWNANNSLCDSCQQSNGLCGHDSDNSEFICYCTDQPHPYVCPNKAKGKLSHGVVGGIAAGSAAVLIILVVFVLMIIRKRRKIAAQTKTRDLQTLPTSNGTTSITTTSFSQSIPSYPSSKLDLERGMTSTYFGAHLFSYDELEQATHNFHPSKELGDGGFGIVYYGELKDGRSVAVKRLYENSLKRVEQFMTEIEILNKLRHPNLVTLYGCTSRHSRELLLVYEYIPNGTLADHLHGRNSNSGLLPWPVRLNIAVETADALAFLHTSDVIHRDVKTNNILLENNFRVKVADFGLSRLFPTDVTHVSTAPQGTPGYVDPEYYQCYQLTDKSDVFSFGVVLIELISSLEAVDTNRHRHDINLANMAVNKIQNQALSELVDQSLGFERDYAVRSMVTSVAELAFRCLQQDREIRPSMQEVVEVLKGIQDEHFRTQKPEVVDITTDDAALLKNAPPPISPNSPSL</sequence>
<organism evidence="18 19">
    <name type="scientific">Acer yangbiense</name>
    <dbReference type="NCBI Taxonomy" id="1000413"/>
    <lineage>
        <taxon>Eukaryota</taxon>
        <taxon>Viridiplantae</taxon>
        <taxon>Streptophyta</taxon>
        <taxon>Embryophyta</taxon>
        <taxon>Tracheophyta</taxon>
        <taxon>Spermatophyta</taxon>
        <taxon>Magnoliopsida</taxon>
        <taxon>eudicotyledons</taxon>
        <taxon>Gunneridae</taxon>
        <taxon>Pentapetalae</taxon>
        <taxon>rosids</taxon>
        <taxon>malvids</taxon>
        <taxon>Sapindales</taxon>
        <taxon>Sapindaceae</taxon>
        <taxon>Hippocastanoideae</taxon>
        <taxon>Acereae</taxon>
        <taxon>Acer</taxon>
    </lineage>
</organism>
<dbReference type="EC" id="2.7.11.1" evidence="2"/>
<feature type="transmembrane region" description="Helical" evidence="16">
    <location>
        <begin position="30"/>
        <end position="54"/>
    </location>
</feature>
<dbReference type="FunFam" id="1.10.510.10:FF:000161">
    <property type="entry name" value="Wall-associated receptor kinase-like 20"/>
    <property type="match status" value="1"/>
</dbReference>
<dbReference type="PROSITE" id="PS50011">
    <property type="entry name" value="PROTEIN_KINASE_DOM"/>
    <property type="match status" value="1"/>
</dbReference>
<keyword evidence="11 16" id="KW-0472">Membrane</keyword>
<keyword evidence="7 15" id="KW-0547">Nucleotide-binding</keyword>
<dbReference type="InterPro" id="IPR032872">
    <property type="entry name" value="WAK_assoc_C"/>
</dbReference>
<evidence type="ECO:0000256" key="6">
    <source>
        <dbReference type="ARBA" id="ARBA00022729"/>
    </source>
</evidence>
<keyword evidence="6" id="KW-0732">Signal</keyword>
<proteinExistence type="predicted"/>
<dbReference type="Pfam" id="PF13947">
    <property type="entry name" value="GUB_WAK_bind"/>
    <property type="match status" value="1"/>
</dbReference>
<evidence type="ECO:0000256" key="7">
    <source>
        <dbReference type="ARBA" id="ARBA00022741"/>
    </source>
</evidence>
<evidence type="ECO:0000256" key="14">
    <source>
        <dbReference type="ARBA" id="ARBA00048679"/>
    </source>
</evidence>
<evidence type="ECO:0000256" key="2">
    <source>
        <dbReference type="ARBA" id="ARBA00012513"/>
    </source>
</evidence>
<comment type="caution">
    <text evidence="18">The sequence shown here is derived from an EMBL/GenBank/DDBJ whole genome shotgun (WGS) entry which is preliminary data.</text>
</comment>
<dbReference type="GO" id="GO:0005524">
    <property type="term" value="F:ATP binding"/>
    <property type="evidence" value="ECO:0007669"/>
    <property type="project" value="UniProtKB-UniRule"/>
</dbReference>
<gene>
    <name evidence="18" type="ORF">EZV62_004974</name>
</gene>
<keyword evidence="19" id="KW-1185">Reference proteome</keyword>
<evidence type="ECO:0000256" key="3">
    <source>
        <dbReference type="ARBA" id="ARBA00022527"/>
    </source>
</evidence>
<dbReference type="GO" id="GO:0004674">
    <property type="term" value="F:protein serine/threonine kinase activity"/>
    <property type="evidence" value="ECO:0007669"/>
    <property type="project" value="UniProtKB-KW"/>
</dbReference>
<evidence type="ECO:0000259" key="17">
    <source>
        <dbReference type="PROSITE" id="PS50011"/>
    </source>
</evidence>
<keyword evidence="12" id="KW-0325">Glycoprotein</keyword>
<evidence type="ECO:0000256" key="4">
    <source>
        <dbReference type="ARBA" id="ARBA00022679"/>
    </source>
</evidence>
<evidence type="ECO:0000256" key="16">
    <source>
        <dbReference type="SAM" id="Phobius"/>
    </source>
</evidence>
<name>A0A5C7ILU0_9ROSI</name>
<dbReference type="Pfam" id="PF07714">
    <property type="entry name" value="PK_Tyr_Ser-Thr"/>
    <property type="match status" value="1"/>
</dbReference>
<dbReference type="PANTHER" id="PTHR46008">
    <property type="entry name" value="LEAF RUST 10 DISEASE-RESISTANCE LOCUS RECEPTOR-LIKE PROTEIN KINASE-LIKE 1.4"/>
    <property type="match status" value="1"/>
</dbReference>
<dbReference type="PROSITE" id="PS00108">
    <property type="entry name" value="PROTEIN_KINASE_ST"/>
    <property type="match status" value="1"/>
</dbReference>
<dbReference type="InterPro" id="IPR017441">
    <property type="entry name" value="Protein_kinase_ATP_BS"/>
</dbReference>
<keyword evidence="10 16" id="KW-1133">Transmembrane helix</keyword>
<dbReference type="SMART" id="SM00220">
    <property type="entry name" value="S_TKc"/>
    <property type="match status" value="1"/>
</dbReference>
<feature type="transmembrane region" description="Helical" evidence="16">
    <location>
        <begin position="287"/>
        <end position="310"/>
    </location>
</feature>
<dbReference type="Gene3D" id="1.10.510.10">
    <property type="entry name" value="Transferase(Phosphotransferase) domain 1"/>
    <property type="match status" value="1"/>
</dbReference>
<evidence type="ECO:0000256" key="5">
    <source>
        <dbReference type="ARBA" id="ARBA00022692"/>
    </source>
</evidence>
<feature type="binding site" evidence="15">
    <location>
        <position position="410"/>
    </location>
    <ligand>
        <name>ATP</name>
        <dbReference type="ChEBI" id="CHEBI:30616"/>
    </ligand>
</feature>
<comment type="subcellular location">
    <subcellularLocation>
        <location evidence="1">Membrane</location>
        <topology evidence="1">Single-pass membrane protein</topology>
    </subcellularLocation>
</comment>
<keyword evidence="3" id="KW-0723">Serine/threonine-protein kinase</keyword>
<dbReference type="InterPro" id="IPR008271">
    <property type="entry name" value="Ser/Thr_kinase_AS"/>
</dbReference>
<keyword evidence="9 15" id="KW-0067">ATP-binding</keyword>
<dbReference type="PROSITE" id="PS00107">
    <property type="entry name" value="PROTEIN_KINASE_ATP"/>
    <property type="match status" value="1"/>
</dbReference>
<protein>
    <recommendedName>
        <fullName evidence="2">non-specific serine/threonine protein kinase</fullName>
        <ecNumber evidence="2">2.7.11.1</ecNumber>
    </recommendedName>
</protein>
<dbReference type="PANTHER" id="PTHR46008:SF34">
    <property type="entry name" value="PROTEIN KINASE DOMAIN-CONTAINING PROTEIN"/>
    <property type="match status" value="1"/>
</dbReference>
<comment type="catalytic activity">
    <reaction evidence="14">
        <text>L-seryl-[protein] + ATP = O-phospho-L-seryl-[protein] + ADP + H(+)</text>
        <dbReference type="Rhea" id="RHEA:17989"/>
        <dbReference type="Rhea" id="RHEA-COMP:9863"/>
        <dbReference type="Rhea" id="RHEA-COMP:11604"/>
        <dbReference type="ChEBI" id="CHEBI:15378"/>
        <dbReference type="ChEBI" id="CHEBI:29999"/>
        <dbReference type="ChEBI" id="CHEBI:30616"/>
        <dbReference type="ChEBI" id="CHEBI:83421"/>
        <dbReference type="ChEBI" id="CHEBI:456216"/>
        <dbReference type="EC" id="2.7.11.1"/>
    </reaction>
</comment>
<dbReference type="CDD" id="cd21699">
    <property type="entry name" value="JMTM_APP_like"/>
    <property type="match status" value="1"/>
</dbReference>
<evidence type="ECO:0000313" key="18">
    <source>
        <dbReference type="EMBL" id="TXG70039.1"/>
    </source>
</evidence>
<dbReference type="Pfam" id="PF14380">
    <property type="entry name" value="WAK_assoc"/>
    <property type="match status" value="1"/>
</dbReference>
<dbReference type="InterPro" id="IPR025287">
    <property type="entry name" value="WAK_GUB"/>
</dbReference>
<dbReference type="FunFam" id="3.30.200.20:FF:000039">
    <property type="entry name" value="receptor-like protein kinase FERONIA"/>
    <property type="match status" value="1"/>
</dbReference>
<dbReference type="EMBL" id="VAHF01000002">
    <property type="protein sequence ID" value="TXG70039.1"/>
    <property type="molecule type" value="Genomic_DNA"/>
</dbReference>
<accession>A0A5C7ILU0</accession>
<dbReference type="GO" id="GO:0030247">
    <property type="term" value="F:polysaccharide binding"/>
    <property type="evidence" value="ECO:0007669"/>
    <property type="project" value="InterPro"/>
</dbReference>
<evidence type="ECO:0000256" key="11">
    <source>
        <dbReference type="ARBA" id="ARBA00023136"/>
    </source>
</evidence>
<evidence type="ECO:0000256" key="8">
    <source>
        <dbReference type="ARBA" id="ARBA00022777"/>
    </source>
</evidence>
<dbReference type="Gene3D" id="3.30.200.20">
    <property type="entry name" value="Phosphorylase Kinase, domain 1"/>
    <property type="match status" value="1"/>
</dbReference>
<dbReference type="InterPro" id="IPR011009">
    <property type="entry name" value="Kinase-like_dom_sf"/>
</dbReference>
<comment type="catalytic activity">
    <reaction evidence="13">
        <text>L-threonyl-[protein] + ATP = O-phospho-L-threonyl-[protein] + ADP + H(+)</text>
        <dbReference type="Rhea" id="RHEA:46608"/>
        <dbReference type="Rhea" id="RHEA-COMP:11060"/>
        <dbReference type="Rhea" id="RHEA-COMP:11605"/>
        <dbReference type="ChEBI" id="CHEBI:15378"/>
        <dbReference type="ChEBI" id="CHEBI:30013"/>
        <dbReference type="ChEBI" id="CHEBI:30616"/>
        <dbReference type="ChEBI" id="CHEBI:61977"/>
        <dbReference type="ChEBI" id="CHEBI:456216"/>
        <dbReference type="EC" id="2.7.11.1"/>
    </reaction>
</comment>
<evidence type="ECO:0000256" key="12">
    <source>
        <dbReference type="ARBA" id="ARBA00023180"/>
    </source>
</evidence>
<evidence type="ECO:0000256" key="9">
    <source>
        <dbReference type="ARBA" id="ARBA00022840"/>
    </source>
</evidence>